<dbReference type="PANTHER" id="PTHR35144:SF1">
    <property type="entry name" value="PROTEIN PACG"/>
    <property type="match status" value="1"/>
</dbReference>
<feature type="region of interest" description="Disordered" evidence="3">
    <location>
        <begin position="147"/>
        <end position="169"/>
    </location>
</feature>
<keyword evidence="1 2" id="KW-0238">DNA-binding</keyword>
<feature type="compositionally biased region" description="Acidic residues" evidence="3">
    <location>
        <begin position="399"/>
        <end position="411"/>
    </location>
</feature>
<dbReference type="SUPFAM" id="SSF49417">
    <property type="entry name" value="p53-like transcription factors"/>
    <property type="match status" value="1"/>
</dbReference>
<feature type="compositionally biased region" description="Low complexity" evidence="3">
    <location>
        <begin position="339"/>
        <end position="348"/>
    </location>
</feature>
<feature type="region of interest" description="Disordered" evidence="3">
    <location>
        <begin position="1"/>
        <end position="41"/>
    </location>
</feature>
<keyword evidence="6" id="KW-1185">Reference proteome</keyword>
<gene>
    <name evidence="5" type="ORF">TRUGW13939_04925</name>
</gene>
<dbReference type="AlphaFoldDB" id="A0A7H8QWE6"/>
<accession>A0A7H8QWE6</accession>
<dbReference type="GO" id="GO:0045944">
    <property type="term" value="P:positive regulation of transcription by RNA polymerase II"/>
    <property type="evidence" value="ECO:0007669"/>
    <property type="project" value="TreeGrafter"/>
</dbReference>
<proteinExistence type="predicted"/>
<feature type="domain" description="NDT80" evidence="4">
    <location>
        <begin position="15"/>
        <end position="252"/>
    </location>
</feature>
<organism evidence="5 6">
    <name type="scientific">Talaromyces rugulosus</name>
    <name type="common">Penicillium rugulosum</name>
    <dbReference type="NCBI Taxonomy" id="121627"/>
    <lineage>
        <taxon>Eukaryota</taxon>
        <taxon>Fungi</taxon>
        <taxon>Dikarya</taxon>
        <taxon>Ascomycota</taxon>
        <taxon>Pezizomycotina</taxon>
        <taxon>Eurotiomycetes</taxon>
        <taxon>Eurotiomycetidae</taxon>
        <taxon>Eurotiales</taxon>
        <taxon>Trichocomaceae</taxon>
        <taxon>Talaromyces</taxon>
        <taxon>Talaromyces sect. Islandici</taxon>
    </lineage>
</organism>
<evidence type="ECO:0000256" key="1">
    <source>
        <dbReference type="ARBA" id="ARBA00023125"/>
    </source>
</evidence>
<dbReference type="RefSeq" id="XP_035343983.1">
    <property type="nucleotide sequence ID" value="XM_035488090.1"/>
</dbReference>
<evidence type="ECO:0000256" key="3">
    <source>
        <dbReference type="SAM" id="MobiDB-lite"/>
    </source>
</evidence>
<dbReference type="InterPro" id="IPR037141">
    <property type="entry name" value="NDT80_DNA-bd_dom_sf"/>
</dbReference>
<dbReference type="GO" id="GO:0051321">
    <property type="term" value="P:meiotic cell cycle"/>
    <property type="evidence" value="ECO:0007669"/>
    <property type="project" value="TreeGrafter"/>
</dbReference>
<sequence length="463" mass="51208">MSDHSPCSEQEKEIDDEINDPRHDTLFPSSRPAEEGASEKRDAENLTALQNLPQSNEYQLVDASGNLVPSNVHINAQLRGRFSQSENSADAVELIFYRRNKFKVLGTVSIPGGIEAVQVAETGQLLRITGFQAELDAIESLEGAAVRVLQPPPKDKEPTPSSHSRGKKTSEGLCKLGLAYNGLSEENSAPVAWEKLQFRYATTKKRGTWQCFYLRVTVRATLEDGSSPVLCRAQSAAITVRGRSPQSFPDTNKKTTKPAKHLVAATQNSTSNHGRETNDLAFPMDCAVNTSDSLLFYNFSDLGSWNEGLQWQDDSNGTDSQEYNVTLAGEGNENDRSSNHNANDSSHSLFIPPMETSLLPSLPDLDSIFNLPNPLSAIPMDNMQMLQNMPTSNPISESPDGDQDEEEDSDEERSTFSYEYIPLSINDWTVPVDAVYRPHGVHARKIPNKGQSITKKRYFLTVK</sequence>
<evidence type="ECO:0000256" key="2">
    <source>
        <dbReference type="PROSITE-ProRule" id="PRU00850"/>
    </source>
</evidence>
<dbReference type="EMBL" id="CP055900">
    <property type="protein sequence ID" value="QKX57805.1"/>
    <property type="molecule type" value="Genomic_DNA"/>
</dbReference>
<protein>
    <recommendedName>
        <fullName evidence="4">NDT80 domain-containing protein</fullName>
    </recommendedName>
</protein>
<dbReference type="PROSITE" id="PS51517">
    <property type="entry name" value="NDT80"/>
    <property type="match status" value="1"/>
</dbReference>
<dbReference type="OrthoDB" id="4226760at2759"/>
<dbReference type="GO" id="GO:0003677">
    <property type="term" value="F:DNA binding"/>
    <property type="evidence" value="ECO:0007669"/>
    <property type="project" value="UniProtKB-KW"/>
</dbReference>
<dbReference type="InterPro" id="IPR008967">
    <property type="entry name" value="p53-like_TF_DNA-bd_sf"/>
</dbReference>
<feature type="DNA-binding region" description="NDT80" evidence="2">
    <location>
        <begin position="15"/>
        <end position="252"/>
    </location>
</feature>
<dbReference type="Pfam" id="PF05224">
    <property type="entry name" value="NDT80_PhoG"/>
    <property type="match status" value="1"/>
</dbReference>
<dbReference type="GO" id="GO:0000228">
    <property type="term" value="C:nuclear chromosome"/>
    <property type="evidence" value="ECO:0007669"/>
    <property type="project" value="TreeGrafter"/>
</dbReference>
<dbReference type="InterPro" id="IPR052605">
    <property type="entry name" value="Fungal_trans_regulator"/>
</dbReference>
<feature type="compositionally biased region" description="Basic and acidic residues" evidence="3">
    <location>
        <begin position="32"/>
        <end position="41"/>
    </location>
</feature>
<dbReference type="GO" id="GO:0003700">
    <property type="term" value="F:DNA-binding transcription factor activity"/>
    <property type="evidence" value="ECO:0007669"/>
    <property type="project" value="UniProtKB-UniRule"/>
</dbReference>
<feature type="compositionally biased region" description="Polar residues" evidence="3">
    <location>
        <begin position="386"/>
        <end position="395"/>
    </location>
</feature>
<dbReference type="Proteomes" id="UP000509510">
    <property type="component" value="Chromosome III"/>
</dbReference>
<evidence type="ECO:0000313" key="5">
    <source>
        <dbReference type="EMBL" id="QKX57805.1"/>
    </source>
</evidence>
<name>A0A7H8QWE6_TALRU</name>
<feature type="region of interest" description="Disordered" evidence="3">
    <location>
        <begin position="329"/>
        <end position="348"/>
    </location>
</feature>
<feature type="region of interest" description="Disordered" evidence="3">
    <location>
        <begin position="386"/>
        <end position="414"/>
    </location>
</feature>
<dbReference type="GeneID" id="55992423"/>
<reference evidence="6" key="1">
    <citation type="submission" date="2020-06" db="EMBL/GenBank/DDBJ databases">
        <title>A chromosome-scale genome assembly of Talaromyces rugulosus W13939.</title>
        <authorList>
            <person name="Wang B."/>
            <person name="Guo L."/>
            <person name="Ye K."/>
            <person name="Wang L."/>
        </authorList>
    </citation>
    <scope>NUCLEOTIDE SEQUENCE [LARGE SCALE GENOMIC DNA]</scope>
    <source>
        <strain evidence="6">W13939</strain>
    </source>
</reference>
<dbReference type="Gene3D" id="2.60.40.1390">
    <property type="entry name" value="NDT80 DNA-binding domain"/>
    <property type="match status" value="2"/>
</dbReference>
<evidence type="ECO:0000259" key="4">
    <source>
        <dbReference type="PROSITE" id="PS51517"/>
    </source>
</evidence>
<dbReference type="PANTHER" id="PTHR35144">
    <property type="entry name" value="MEIOSIS-SPECIFIC TRANSCRIPTION FACTOR NDT80"/>
    <property type="match status" value="1"/>
</dbReference>
<dbReference type="InterPro" id="IPR024061">
    <property type="entry name" value="NDT80_DNA-bd_dom"/>
</dbReference>
<evidence type="ECO:0000313" key="6">
    <source>
        <dbReference type="Proteomes" id="UP000509510"/>
    </source>
</evidence>
<dbReference type="KEGG" id="trg:TRUGW13939_04925"/>